<dbReference type="InterPro" id="IPR050808">
    <property type="entry name" value="Phage_Integrase"/>
</dbReference>
<dbReference type="GO" id="GO:0003677">
    <property type="term" value="F:DNA binding"/>
    <property type="evidence" value="ECO:0007669"/>
    <property type="project" value="UniProtKB-UniRule"/>
</dbReference>
<dbReference type="CDD" id="cd00801">
    <property type="entry name" value="INT_P4_C"/>
    <property type="match status" value="1"/>
</dbReference>
<dbReference type="PANTHER" id="PTHR30629">
    <property type="entry name" value="PROPHAGE INTEGRASE"/>
    <property type="match status" value="1"/>
</dbReference>
<dbReference type="InterPro" id="IPR038488">
    <property type="entry name" value="Integrase_DNA-bd_sf"/>
</dbReference>
<feature type="domain" description="Tyr recombinase" evidence="6">
    <location>
        <begin position="205"/>
        <end position="383"/>
    </location>
</feature>
<name>A0A7C9HAZ9_9RHOB</name>
<dbReference type="Pfam" id="PF13356">
    <property type="entry name" value="Arm-DNA-bind_3"/>
    <property type="match status" value="1"/>
</dbReference>
<dbReference type="EMBL" id="VENJ01000009">
    <property type="protein sequence ID" value="MTJ04530.1"/>
    <property type="molecule type" value="Genomic_DNA"/>
</dbReference>
<dbReference type="GO" id="GO:0006310">
    <property type="term" value="P:DNA recombination"/>
    <property type="evidence" value="ECO:0007669"/>
    <property type="project" value="UniProtKB-KW"/>
</dbReference>
<dbReference type="SUPFAM" id="SSF56349">
    <property type="entry name" value="DNA breaking-rejoining enzymes"/>
    <property type="match status" value="1"/>
</dbReference>
<dbReference type="InterPro" id="IPR013762">
    <property type="entry name" value="Integrase-like_cat_sf"/>
</dbReference>
<dbReference type="PANTHER" id="PTHR30629:SF2">
    <property type="entry name" value="PROPHAGE INTEGRASE INTS-RELATED"/>
    <property type="match status" value="1"/>
</dbReference>
<dbReference type="PROSITE" id="PS51898">
    <property type="entry name" value="TYR_RECOMBINASE"/>
    <property type="match status" value="1"/>
</dbReference>
<dbReference type="InterPro" id="IPR010998">
    <property type="entry name" value="Integrase_recombinase_N"/>
</dbReference>
<evidence type="ECO:0000313" key="8">
    <source>
        <dbReference type="EMBL" id="MTJ04530.1"/>
    </source>
</evidence>
<evidence type="ECO:0000256" key="1">
    <source>
        <dbReference type="ARBA" id="ARBA00008857"/>
    </source>
</evidence>
<dbReference type="GO" id="GO:0015074">
    <property type="term" value="P:DNA integration"/>
    <property type="evidence" value="ECO:0007669"/>
    <property type="project" value="UniProtKB-KW"/>
</dbReference>
<accession>A0A7C9HAZ9</accession>
<dbReference type="PROSITE" id="PS51900">
    <property type="entry name" value="CB"/>
    <property type="match status" value="1"/>
</dbReference>
<keyword evidence="2" id="KW-0229">DNA integration</keyword>
<dbReference type="Gene3D" id="1.10.150.130">
    <property type="match status" value="1"/>
</dbReference>
<dbReference type="InterPro" id="IPR011010">
    <property type="entry name" value="DNA_brk_join_enz"/>
</dbReference>
<evidence type="ECO:0000256" key="2">
    <source>
        <dbReference type="ARBA" id="ARBA00022908"/>
    </source>
</evidence>
<evidence type="ECO:0000256" key="5">
    <source>
        <dbReference type="PROSITE-ProRule" id="PRU01248"/>
    </source>
</evidence>
<comment type="caution">
    <text evidence="8">The sequence shown here is derived from an EMBL/GenBank/DDBJ whole genome shotgun (WGS) entry which is preliminary data.</text>
</comment>
<dbReference type="InterPro" id="IPR025166">
    <property type="entry name" value="Integrase_DNA_bind_dom"/>
</dbReference>
<evidence type="ECO:0000313" key="9">
    <source>
        <dbReference type="Proteomes" id="UP000483078"/>
    </source>
</evidence>
<reference evidence="8 9" key="1">
    <citation type="submission" date="2019-06" db="EMBL/GenBank/DDBJ databases">
        <title>Enrichment of Autotrophic Halophilic Microorganisms from Red Sea Brine Pool Using Microbial Electrosynthesis System.</title>
        <authorList>
            <person name="Alqahtani M.F."/>
            <person name="Bajracharya S."/>
            <person name="Katuri K.P."/>
            <person name="Ali M."/>
            <person name="Saikaly P.E."/>
        </authorList>
    </citation>
    <scope>NUCLEOTIDE SEQUENCE [LARGE SCALE GENOMIC DNA]</scope>
    <source>
        <strain evidence="8">MES6</strain>
    </source>
</reference>
<dbReference type="RefSeq" id="WP_273249199.1">
    <property type="nucleotide sequence ID" value="NZ_VENJ01000009.1"/>
</dbReference>
<evidence type="ECO:0000256" key="4">
    <source>
        <dbReference type="ARBA" id="ARBA00023172"/>
    </source>
</evidence>
<organism evidence="8 9">
    <name type="scientific">Sediminimonas qiaohouensis</name>
    <dbReference type="NCBI Taxonomy" id="552061"/>
    <lineage>
        <taxon>Bacteria</taxon>
        <taxon>Pseudomonadati</taxon>
        <taxon>Pseudomonadota</taxon>
        <taxon>Alphaproteobacteria</taxon>
        <taxon>Rhodobacterales</taxon>
        <taxon>Roseobacteraceae</taxon>
        <taxon>Sediminimonas</taxon>
    </lineage>
</organism>
<dbReference type="AlphaFoldDB" id="A0A7C9HAZ9"/>
<protein>
    <submittedName>
        <fullName evidence="8">DUF4102 domain-containing protein</fullName>
    </submittedName>
</protein>
<proteinExistence type="inferred from homology"/>
<evidence type="ECO:0000259" key="6">
    <source>
        <dbReference type="PROSITE" id="PS51898"/>
    </source>
</evidence>
<dbReference type="Gene3D" id="1.10.443.10">
    <property type="entry name" value="Intergrase catalytic core"/>
    <property type="match status" value="1"/>
</dbReference>
<keyword evidence="3 5" id="KW-0238">DNA-binding</keyword>
<dbReference type="InterPro" id="IPR002104">
    <property type="entry name" value="Integrase_catalytic"/>
</dbReference>
<gene>
    <name evidence="8" type="ORF">FH759_07550</name>
</gene>
<feature type="domain" description="Core-binding (CB)" evidence="7">
    <location>
        <begin position="106"/>
        <end position="184"/>
    </location>
</feature>
<keyword evidence="4" id="KW-0233">DNA recombination</keyword>
<comment type="similarity">
    <text evidence="1">Belongs to the 'phage' integrase family.</text>
</comment>
<dbReference type="InterPro" id="IPR044068">
    <property type="entry name" value="CB"/>
</dbReference>
<sequence>MKKELTDRFLRSLNAPDTGRIEHSDTKRPGLRFRLSSSGRATWVFEKRVKGGAKRKHNLGSWPAVTLSEARKLALEIEAEVSQGIDRIALAEAQRLADEQSAAARISVREVLEKYATLQLSQLKSGSERGRQLQQSLDAWLDLPTGELQQRHLQKIVDAHTQRGKLTMANRVRSALRAFTKWAYQREYLDRDIGVNLSKPHKEKPRERVLSLEEIRAIYRATEELSGLWKPLFRLLILTGQRRSEIVELLWEEVDLNTTRIVKPGSKTKNGKSHITHLSNKALKEIAEISGERSGWVFTTNGDTPVSGISKAKARLDSLLGEGFEPWTIHDLRTAMATTLAEDGVSETVVDKLLNHSAVGSAPSAVARVYQQSDLLSQRARALEKWAALVTNDTAQIVNLHGDVA</sequence>
<dbReference type="Gene3D" id="3.30.160.390">
    <property type="entry name" value="Integrase, DNA-binding domain"/>
    <property type="match status" value="1"/>
</dbReference>
<dbReference type="Pfam" id="PF00589">
    <property type="entry name" value="Phage_integrase"/>
    <property type="match status" value="1"/>
</dbReference>
<evidence type="ECO:0000256" key="3">
    <source>
        <dbReference type="ARBA" id="ARBA00023125"/>
    </source>
</evidence>
<dbReference type="Proteomes" id="UP000483078">
    <property type="component" value="Unassembled WGS sequence"/>
</dbReference>
<evidence type="ECO:0000259" key="7">
    <source>
        <dbReference type="PROSITE" id="PS51900"/>
    </source>
</evidence>